<organism evidence="1 2">
    <name type="scientific">Candidatus Wildermuthbacteria bacterium RIFCSPHIGHO2_12_FULL_40_12</name>
    <dbReference type="NCBI Taxonomy" id="1802457"/>
    <lineage>
        <taxon>Bacteria</taxon>
        <taxon>Candidatus Wildermuthiibacteriota</taxon>
    </lineage>
</organism>
<dbReference type="STRING" id="1802457.A3F15_00780"/>
<gene>
    <name evidence="1" type="ORF">A3F15_00780</name>
</gene>
<dbReference type="AlphaFoldDB" id="A0A1G2RB25"/>
<dbReference type="Proteomes" id="UP000177078">
    <property type="component" value="Unassembled WGS sequence"/>
</dbReference>
<comment type="caution">
    <text evidence="1">The sequence shown here is derived from an EMBL/GenBank/DDBJ whole genome shotgun (WGS) entry which is preliminary data.</text>
</comment>
<protein>
    <submittedName>
        <fullName evidence="1">Uncharacterized protein</fullName>
    </submittedName>
</protein>
<accession>A0A1G2RB25</accession>
<evidence type="ECO:0000313" key="2">
    <source>
        <dbReference type="Proteomes" id="UP000177078"/>
    </source>
</evidence>
<dbReference type="EMBL" id="MHUC01000039">
    <property type="protein sequence ID" value="OHA70044.1"/>
    <property type="molecule type" value="Genomic_DNA"/>
</dbReference>
<proteinExistence type="predicted"/>
<sequence>MILVYLVDTFFKTRIRAPETMATSSAIAKTKKKFFVFATCTPAAANCLPFRSSGDKLVFSSVSGLSV</sequence>
<name>A0A1G2RB25_9BACT</name>
<evidence type="ECO:0000313" key="1">
    <source>
        <dbReference type="EMBL" id="OHA70044.1"/>
    </source>
</evidence>
<reference evidence="1 2" key="1">
    <citation type="journal article" date="2016" name="Nat. Commun.">
        <title>Thousands of microbial genomes shed light on interconnected biogeochemical processes in an aquifer system.</title>
        <authorList>
            <person name="Anantharaman K."/>
            <person name="Brown C.T."/>
            <person name="Hug L.A."/>
            <person name="Sharon I."/>
            <person name="Castelle C.J."/>
            <person name="Probst A.J."/>
            <person name="Thomas B.C."/>
            <person name="Singh A."/>
            <person name="Wilkins M.J."/>
            <person name="Karaoz U."/>
            <person name="Brodie E.L."/>
            <person name="Williams K.H."/>
            <person name="Hubbard S.S."/>
            <person name="Banfield J.F."/>
        </authorList>
    </citation>
    <scope>NUCLEOTIDE SEQUENCE [LARGE SCALE GENOMIC DNA]</scope>
</reference>